<dbReference type="Pfam" id="PF00356">
    <property type="entry name" value="LacI"/>
    <property type="match status" value="1"/>
</dbReference>
<keyword evidence="1" id="KW-0805">Transcription regulation</keyword>
<dbReference type="Gene3D" id="1.10.260.40">
    <property type="entry name" value="lambda repressor-like DNA-binding domains"/>
    <property type="match status" value="1"/>
</dbReference>
<sequence>MTTIRLNEIAARAGVSVSTVSRVLNDKPGVNQHTRRQVLTAIDVLGYDRPSRLKPRSVGLVGLIIPELENPFFPRFAHMVENVLSRHGFAPVLCSQTLGGVHEDDYVRMLLEHSVSGIIFVSGIHAIGDSSPERYQRLLDMGLPIVLVNGAIPDVPAHFLSTDDAAVVELGLTHLEHLGHRRIGIALGQQRYTPVQRRADAFRQGLRARGLVPDDLAVDQLVECTAYTVEGGVVAAQRLLDRGVTGILCGSDVMALGVVRAARQAGLRVPEDLSVVGSDDSLLVEFTAPPLTTVRQPAAALAEAACRELVDQIAGRPAHHGEVLYQPELVVRGSTAPAGRV</sequence>
<dbReference type="Pfam" id="PF13377">
    <property type="entry name" value="Peripla_BP_3"/>
    <property type="match status" value="1"/>
</dbReference>
<evidence type="ECO:0000256" key="1">
    <source>
        <dbReference type="ARBA" id="ARBA00023015"/>
    </source>
</evidence>
<evidence type="ECO:0000256" key="3">
    <source>
        <dbReference type="ARBA" id="ARBA00023163"/>
    </source>
</evidence>
<dbReference type="SUPFAM" id="SSF47413">
    <property type="entry name" value="lambda repressor-like DNA-binding domains"/>
    <property type="match status" value="1"/>
</dbReference>
<dbReference type="Proteomes" id="UP001500575">
    <property type="component" value="Unassembled WGS sequence"/>
</dbReference>
<proteinExistence type="predicted"/>
<dbReference type="PROSITE" id="PS50932">
    <property type="entry name" value="HTH_LACI_2"/>
    <property type="match status" value="1"/>
</dbReference>
<protein>
    <submittedName>
        <fullName evidence="5">LacI family DNA-binding transcriptional regulator</fullName>
    </submittedName>
</protein>
<feature type="domain" description="HTH lacI-type" evidence="4">
    <location>
        <begin position="4"/>
        <end position="59"/>
    </location>
</feature>
<comment type="caution">
    <text evidence="5">The sequence shown here is derived from an EMBL/GenBank/DDBJ whole genome shotgun (WGS) entry which is preliminary data.</text>
</comment>
<evidence type="ECO:0000313" key="5">
    <source>
        <dbReference type="EMBL" id="GAA2126187.1"/>
    </source>
</evidence>
<evidence type="ECO:0000256" key="2">
    <source>
        <dbReference type="ARBA" id="ARBA00023125"/>
    </source>
</evidence>
<dbReference type="PANTHER" id="PTHR30146:SF153">
    <property type="entry name" value="LACTOSE OPERON REPRESSOR"/>
    <property type="match status" value="1"/>
</dbReference>
<dbReference type="InterPro" id="IPR028082">
    <property type="entry name" value="Peripla_BP_I"/>
</dbReference>
<name>A0ABP5K5Y3_9ACTN</name>
<gene>
    <name evidence="5" type="ORF">GCM10009843_24490</name>
</gene>
<dbReference type="InterPro" id="IPR010982">
    <property type="entry name" value="Lambda_DNA-bd_dom_sf"/>
</dbReference>
<dbReference type="PANTHER" id="PTHR30146">
    <property type="entry name" value="LACI-RELATED TRANSCRIPTIONAL REPRESSOR"/>
    <property type="match status" value="1"/>
</dbReference>
<dbReference type="InterPro" id="IPR046335">
    <property type="entry name" value="LacI/GalR-like_sensor"/>
</dbReference>
<dbReference type="EMBL" id="BAAAQQ010000011">
    <property type="protein sequence ID" value="GAA2126187.1"/>
    <property type="molecule type" value="Genomic_DNA"/>
</dbReference>
<organism evidence="5 6">
    <name type="scientific">Nocardioides bigeumensis</name>
    <dbReference type="NCBI Taxonomy" id="433657"/>
    <lineage>
        <taxon>Bacteria</taxon>
        <taxon>Bacillati</taxon>
        <taxon>Actinomycetota</taxon>
        <taxon>Actinomycetes</taxon>
        <taxon>Propionibacteriales</taxon>
        <taxon>Nocardioidaceae</taxon>
        <taxon>Nocardioides</taxon>
    </lineage>
</organism>
<dbReference type="PROSITE" id="PS00356">
    <property type="entry name" value="HTH_LACI_1"/>
    <property type="match status" value="1"/>
</dbReference>
<keyword evidence="3" id="KW-0804">Transcription</keyword>
<dbReference type="CDD" id="cd01392">
    <property type="entry name" value="HTH_LacI"/>
    <property type="match status" value="1"/>
</dbReference>
<keyword evidence="6" id="KW-1185">Reference proteome</keyword>
<dbReference type="SUPFAM" id="SSF53822">
    <property type="entry name" value="Periplasmic binding protein-like I"/>
    <property type="match status" value="1"/>
</dbReference>
<evidence type="ECO:0000259" key="4">
    <source>
        <dbReference type="PROSITE" id="PS50932"/>
    </source>
</evidence>
<dbReference type="SMART" id="SM00354">
    <property type="entry name" value="HTH_LACI"/>
    <property type="match status" value="1"/>
</dbReference>
<keyword evidence="2 5" id="KW-0238">DNA-binding</keyword>
<dbReference type="Gene3D" id="3.40.50.2300">
    <property type="match status" value="2"/>
</dbReference>
<accession>A0ABP5K5Y3</accession>
<dbReference type="GO" id="GO:0003677">
    <property type="term" value="F:DNA binding"/>
    <property type="evidence" value="ECO:0007669"/>
    <property type="project" value="UniProtKB-KW"/>
</dbReference>
<reference evidence="6" key="1">
    <citation type="journal article" date="2019" name="Int. J. Syst. Evol. Microbiol.">
        <title>The Global Catalogue of Microorganisms (GCM) 10K type strain sequencing project: providing services to taxonomists for standard genome sequencing and annotation.</title>
        <authorList>
            <consortium name="The Broad Institute Genomics Platform"/>
            <consortium name="The Broad Institute Genome Sequencing Center for Infectious Disease"/>
            <person name="Wu L."/>
            <person name="Ma J."/>
        </authorList>
    </citation>
    <scope>NUCLEOTIDE SEQUENCE [LARGE SCALE GENOMIC DNA]</scope>
    <source>
        <strain evidence="6">JCM 16021</strain>
    </source>
</reference>
<dbReference type="InterPro" id="IPR000843">
    <property type="entry name" value="HTH_LacI"/>
</dbReference>
<evidence type="ECO:0000313" key="6">
    <source>
        <dbReference type="Proteomes" id="UP001500575"/>
    </source>
</evidence>
<dbReference type="RefSeq" id="WP_344304012.1">
    <property type="nucleotide sequence ID" value="NZ_BAAAQQ010000011.1"/>
</dbReference>